<dbReference type="Proteomes" id="UP000886501">
    <property type="component" value="Unassembled WGS sequence"/>
</dbReference>
<accession>A0ACB6Z969</accession>
<comment type="caution">
    <text evidence="1">The sequence shown here is derived from an EMBL/GenBank/DDBJ whole genome shotgun (WGS) entry which is preliminary data.</text>
</comment>
<proteinExistence type="predicted"/>
<protein>
    <submittedName>
        <fullName evidence="1">Uncharacterized protein</fullName>
    </submittedName>
</protein>
<evidence type="ECO:0000313" key="2">
    <source>
        <dbReference type="Proteomes" id="UP000886501"/>
    </source>
</evidence>
<organism evidence="1 2">
    <name type="scientific">Thelephora ganbajun</name>
    <name type="common">Ganba fungus</name>
    <dbReference type="NCBI Taxonomy" id="370292"/>
    <lineage>
        <taxon>Eukaryota</taxon>
        <taxon>Fungi</taxon>
        <taxon>Dikarya</taxon>
        <taxon>Basidiomycota</taxon>
        <taxon>Agaricomycotina</taxon>
        <taxon>Agaricomycetes</taxon>
        <taxon>Thelephorales</taxon>
        <taxon>Thelephoraceae</taxon>
        <taxon>Thelephora</taxon>
    </lineage>
</organism>
<keyword evidence="2" id="KW-1185">Reference proteome</keyword>
<sequence>MSYISASDYELEDEEFYDDDDEESDDDNSDDDDARSNAPRGKNLRDDLEAAFKDDFNFKGNFAVSKTFSLTPQPGLHIEGVGMIGLPLSEREAKLIEAAAIQAPFGRGTETVVDTTVRDTFEINPDRFSFKNPAWAEFLQQVMKTVAEGLGFPPTRPLPRAELYKLLLYKTGSHFLPHKDTEKTEGMFASLIIVLPSKFQGGEVHVSHGDNEDVFDVSPSSEFSISALAWYTDVTHEVKPVTSGYRLAISYNLVNTLRGLPAPHLPDVHSAVSKVQHIFHMWANGEYDREHSSGTIAYLLDHKYSDVSLEFAALKGKDAALVSNIQRVAEKEGVCLRFGNLVYEVSGDGGSDFGYGVPRMEIINDTEYRIEGLYDLEGDLAKLKRPIRLSEKLDLIPKRPFKGESPDEEDFEGYTGNVGAPMTHWYRRVALVMYLVGAGKGPEAPLDAVYASRKLKRWMAEGPTERNKKMAQFILDNGYFGLSYGSDKRGGMLHENALLLIDLAVEWNDFAMWVGVLKKSGIDKVPQLLGSVPLIRAWNVFPFNVTRPMLVPSQHLQPRSVSYAHASNISCRFEKLIRHQSSTGAKVEFINDLRAPLPHDQQDAARWCAQHMAEALSSITKPSVDDVKAFVSIAKTEGLTFFSNTILEQVIQFPHIFDFWVALAEELWKKRDSLVPPGGTPEEKSGSTAALNYILDRLIAVATPEYDWQVVYGPNATAFSANYRLPIDQHRVLKLLDLMTLTHRVHNSVQLITLASRPQSHLPTKYRQFVTPLIPMLKVRFRKYHPSHFPILDLFLRTLVERYLQDLLGGPSQQPEALVNKVDCRCEDCAKANRFLRSDAVTVTFRAPQQRRSHIESQLHTALQGGFTFTTITQGSPYTLQVTKKHETLEEGKWNTRVRNACAFFATVGTPDELVRIMGERYPDVQAALNGTKPYEVGNPTLVLPPGEGAATVTTSATEATASGAQAGPVVAGVKRKAEDEDVIDLSSD</sequence>
<reference evidence="1" key="2">
    <citation type="journal article" date="2020" name="Nat. Commun.">
        <title>Large-scale genome sequencing of mycorrhizal fungi provides insights into the early evolution of symbiotic traits.</title>
        <authorList>
            <person name="Miyauchi S."/>
            <person name="Kiss E."/>
            <person name="Kuo A."/>
            <person name="Drula E."/>
            <person name="Kohler A."/>
            <person name="Sanchez-Garcia M."/>
            <person name="Morin E."/>
            <person name="Andreopoulos B."/>
            <person name="Barry K.W."/>
            <person name="Bonito G."/>
            <person name="Buee M."/>
            <person name="Carver A."/>
            <person name="Chen C."/>
            <person name="Cichocki N."/>
            <person name="Clum A."/>
            <person name="Culley D."/>
            <person name="Crous P.W."/>
            <person name="Fauchery L."/>
            <person name="Girlanda M."/>
            <person name="Hayes R.D."/>
            <person name="Keri Z."/>
            <person name="LaButti K."/>
            <person name="Lipzen A."/>
            <person name="Lombard V."/>
            <person name="Magnuson J."/>
            <person name="Maillard F."/>
            <person name="Murat C."/>
            <person name="Nolan M."/>
            <person name="Ohm R.A."/>
            <person name="Pangilinan J."/>
            <person name="Pereira M.F."/>
            <person name="Perotto S."/>
            <person name="Peter M."/>
            <person name="Pfister S."/>
            <person name="Riley R."/>
            <person name="Sitrit Y."/>
            <person name="Stielow J.B."/>
            <person name="Szollosi G."/>
            <person name="Zifcakova L."/>
            <person name="Stursova M."/>
            <person name="Spatafora J.W."/>
            <person name="Tedersoo L."/>
            <person name="Vaario L.M."/>
            <person name="Yamada A."/>
            <person name="Yan M."/>
            <person name="Wang P."/>
            <person name="Xu J."/>
            <person name="Bruns T."/>
            <person name="Baldrian P."/>
            <person name="Vilgalys R."/>
            <person name="Dunand C."/>
            <person name="Henrissat B."/>
            <person name="Grigoriev I.V."/>
            <person name="Hibbett D."/>
            <person name="Nagy L.G."/>
            <person name="Martin F.M."/>
        </authorList>
    </citation>
    <scope>NUCLEOTIDE SEQUENCE</scope>
    <source>
        <strain evidence="1">P2</strain>
    </source>
</reference>
<name>A0ACB6Z969_THEGA</name>
<evidence type="ECO:0000313" key="1">
    <source>
        <dbReference type="EMBL" id="KAF9646265.1"/>
    </source>
</evidence>
<dbReference type="EMBL" id="MU118063">
    <property type="protein sequence ID" value="KAF9646265.1"/>
    <property type="molecule type" value="Genomic_DNA"/>
</dbReference>
<reference evidence="1" key="1">
    <citation type="submission" date="2019-10" db="EMBL/GenBank/DDBJ databases">
        <authorList>
            <consortium name="DOE Joint Genome Institute"/>
            <person name="Kuo A."/>
            <person name="Miyauchi S."/>
            <person name="Kiss E."/>
            <person name="Drula E."/>
            <person name="Kohler A."/>
            <person name="Sanchez-Garcia M."/>
            <person name="Andreopoulos B."/>
            <person name="Barry K.W."/>
            <person name="Bonito G."/>
            <person name="Buee M."/>
            <person name="Carver A."/>
            <person name="Chen C."/>
            <person name="Cichocki N."/>
            <person name="Clum A."/>
            <person name="Culley D."/>
            <person name="Crous P.W."/>
            <person name="Fauchery L."/>
            <person name="Girlanda M."/>
            <person name="Hayes R."/>
            <person name="Keri Z."/>
            <person name="Labutti K."/>
            <person name="Lipzen A."/>
            <person name="Lombard V."/>
            <person name="Magnuson J."/>
            <person name="Maillard F."/>
            <person name="Morin E."/>
            <person name="Murat C."/>
            <person name="Nolan M."/>
            <person name="Ohm R."/>
            <person name="Pangilinan J."/>
            <person name="Pereira M."/>
            <person name="Perotto S."/>
            <person name="Peter M."/>
            <person name="Riley R."/>
            <person name="Sitrit Y."/>
            <person name="Stielow B."/>
            <person name="Szollosi G."/>
            <person name="Zifcakova L."/>
            <person name="Stursova M."/>
            <person name="Spatafora J.W."/>
            <person name="Tedersoo L."/>
            <person name="Vaario L.-M."/>
            <person name="Yamada A."/>
            <person name="Yan M."/>
            <person name="Wang P."/>
            <person name="Xu J."/>
            <person name="Bruns T."/>
            <person name="Baldrian P."/>
            <person name="Vilgalys R."/>
            <person name="Henrissat B."/>
            <person name="Grigoriev I.V."/>
            <person name="Hibbett D."/>
            <person name="Nagy L.G."/>
            <person name="Martin F.M."/>
        </authorList>
    </citation>
    <scope>NUCLEOTIDE SEQUENCE</scope>
    <source>
        <strain evidence="1">P2</strain>
    </source>
</reference>
<gene>
    <name evidence="1" type="ORF">BDM02DRAFT_3271099</name>
</gene>